<evidence type="ECO:0000256" key="5">
    <source>
        <dbReference type="ARBA" id="ARBA00022741"/>
    </source>
</evidence>
<evidence type="ECO:0000256" key="11">
    <source>
        <dbReference type="ARBA" id="ARBA00023212"/>
    </source>
</evidence>
<dbReference type="InterPro" id="IPR003593">
    <property type="entry name" value="AAA+_ATPase"/>
</dbReference>
<evidence type="ECO:0000259" key="14">
    <source>
        <dbReference type="SMART" id="SM00382"/>
    </source>
</evidence>
<dbReference type="Gene3D" id="3.40.50.300">
    <property type="entry name" value="P-loop containing nucleotide triphosphate hydrolases"/>
    <property type="match status" value="2"/>
</dbReference>
<dbReference type="InterPro" id="IPR035699">
    <property type="entry name" value="AAA_6"/>
</dbReference>
<evidence type="ECO:0000256" key="8">
    <source>
        <dbReference type="ARBA" id="ARBA00023054"/>
    </source>
</evidence>
<feature type="compositionally biased region" description="Polar residues" evidence="13">
    <location>
        <begin position="568"/>
        <end position="578"/>
    </location>
</feature>
<evidence type="ECO:0000256" key="7">
    <source>
        <dbReference type="ARBA" id="ARBA00023017"/>
    </source>
</evidence>
<keyword evidence="10" id="KW-0505">Motor protein</keyword>
<keyword evidence="6" id="KW-0067">ATP-binding</keyword>
<dbReference type="EMBL" id="JAPCXC010000146">
    <property type="protein sequence ID" value="KAJ1604434.1"/>
    <property type="molecule type" value="Genomic_DNA"/>
</dbReference>
<dbReference type="Proteomes" id="UP001067231">
    <property type="component" value="Unassembled WGS sequence"/>
</dbReference>
<keyword evidence="11" id="KW-0206">Cytoskeleton</keyword>
<dbReference type="Gene3D" id="1.10.8.710">
    <property type="match status" value="1"/>
</dbReference>
<dbReference type="PANTHER" id="PTHR45703">
    <property type="entry name" value="DYNEIN HEAVY CHAIN"/>
    <property type="match status" value="1"/>
</dbReference>
<keyword evidence="7" id="KW-0243">Dynein</keyword>
<dbReference type="InterPro" id="IPR043157">
    <property type="entry name" value="Dynein_AAA1S"/>
</dbReference>
<dbReference type="GO" id="GO:0005929">
    <property type="term" value="C:cilium"/>
    <property type="evidence" value="ECO:0007669"/>
    <property type="project" value="UniProtKB-SubCell"/>
</dbReference>
<keyword evidence="4" id="KW-0493">Microtubule</keyword>
<organism evidence="15">
    <name type="scientific">Cryptosporidium canis</name>
    <dbReference type="NCBI Taxonomy" id="195482"/>
    <lineage>
        <taxon>Eukaryota</taxon>
        <taxon>Sar</taxon>
        <taxon>Alveolata</taxon>
        <taxon>Apicomplexa</taxon>
        <taxon>Conoidasida</taxon>
        <taxon>Coccidia</taxon>
        <taxon>Eucoccidiorida</taxon>
        <taxon>Eimeriorina</taxon>
        <taxon>Cryptosporidiidae</taxon>
        <taxon>Cryptosporidium</taxon>
    </lineage>
</organism>
<dbReference type="InterPro" id="IPR027417">
    <property type="entry name" value="P-loop_NTPase"/>
</dbReference>
<keyword evidence="5" id="KW-0547">Nucleotide-binding</keyword>
<dbReference type="GO" id="GO:0007018">
    <property type="term" value="P:microtubule-based movement"/>
    <property type="evidence" value="ECO:0007669"/>
    <property type="project" value="InterPro"/>
</dbReference>
<dbReference type="FunFam" id="3.40.50.300:FF:002357">
    <property type="entry name" value="Glutathione S-transferase class-mu 26 kDa isozyme"/>
    <property type="match status" value="1"/>
</dbReference>
<comment type="caution">
    <text evidence="15">The sequence shown here is derived from an EMBL/GenBank/DDBJ whole genome shotgun (WGS) entry which is preliminary data.</text>
</comment>
<feature type="compositionally biased region" description="Gly residues" evidence="13">
    <location>
        <begin position="587"/>
        <end position="597"/>
    </location>
</feature>
<dbReference type="GO" id="GO:0045505">
    <property type="term" value="F:dynein intermediate chain binding"/>
    <property type="evidence" value="ECO:0007669"/>
    <property type="project" value="InterPro"/>
</dbReference>
<feature type="domain" description="AAA+ ATPase" evidence="14">
    <location>
        <begin position="360"/>
        <end position="520"/>
    </location>
</feature>
<feature type="non-terminal residue" evidence="15">
    <location>
        <position position="597"/>
    </location>
</feature>
<evidence type="ECO:0000256" key="13">
    <source>
        <dbReference type="SAM" id="MobiDB-lite"/>
    </source>
</evidence>
<protein>
    <submittedName>
        <fullName evidence="15">Dynein heavy chain</fullName>
    </submittedName>
</protein>
<proteinExistence type="predicted"/>
<name>A0A9D5HX27_9CRYT</name>
<dbReference type="SUPFAM" id="SSF52540">
    <property type="entry name" value="P-loop containing nucleoside triphosphate hydrolases"/>
    <property type="match status" value="2"/>
</dbReference>
<evidence type="ECO:0000313" key="15">
    <source>
        <dbReference type="EMBL" id="KAJ1604434.1"/>
    </source>
</evidence>
<evidence type="ECO:0000256" key="9">
    <source>
        <dbReference type="ARBA" id="ARBA00023069"/>
    </source>
</evidence>
<evidence type="ECO:0000256" key="3">
    <source>
        <dbReference type="ARBA" id="ARBA00022490"/>
    </source>
</evidence>
<dbReference type="FunFam" id="1.10.8.710:FF:000001">
    <property type="entry name" value="Dynein axonemal heavy chain 2"/>
    <property type="match status" value="1"/>
</dbReference>
<dbReference type="FunFam" id="3.40.50.300:FF:000071">
    <property type="entry name" value="Cytoplasmic dynein heavy chain 1"/>
    <property type="match status" value="1"/>
</dbReference>
<dbReference type="AlphaFoldDB" id="A0A9D5HX27"/>
<feature type="domain" description="AAA+ ATPase" evidence="14">
    <location>
        <begin position="69"/>
        <end position="204"/>
    </location>
</feature>
<dbReference type="PANTHER" id="PTHR45703:SF36">
    <property type="entry name" value="DYNEIN HEAVY CHAIN, CYTOPLASMIC"/>
    <property type="match status" value="1"/>
</dbReference>
<dbReference type="InterPro" id="IPR026983">
    <property type="entry name" value="DHC"/>
</dbReference>
<dbReference type="Gene3D" id="1.20.58.1120">
    <property type="match status" value="1"/>
</dbReference>
<evidence type="ECO:0000256" key="1">
    <source>
        <dbReference type="ARBA" id="ARBA00004138"/>
    </source>
</evidence>
<evidence type="ECO:0000256" key="12">
    <source>
        <dbReference type="ARBA" id="ARBA00023273"/>
    </source>
</evidence>
<evidence type="ECO:0000256" key="4">
    <source>
        <dbReference type="ARBA" id="ARBA00022701"/>
    </source>
</evidence>
<dbReference type="OrthoDB" id="424310at2759"/>
<evidence type="ECO:0000256" key="6">
    <source>
        <dbReference type="ARBA" id="ARBA00022840"/>
    </source>
</evidence>
<dbReference type="GO" id="GO:0005524">
    <property type="term" value="F:ATP binding"/>
    <property type="evidence" value="ECO:0007669"/>
    <property type="project" value="UniProtKB-KW"/>
</dbReference>
<keyword evidence="3" id="KW-0963">Cytoplasm</keyword>
<keyword evidence="8" id="KW-0175">Coiled coil</keyword>
<dbReference type="Pfam" id="PF12774">
    <property type="entry name" value="AAA_6"/>
    <property type="match status" value="1"/>
</dbReference>
<evidence type="ECO:0000256" key="10">
    <source>
        <dbReference type="ARBA" id="ARBA00023175"/>
    </source>
</evidence>
<dbReference type="GO" id="GO:0005874">
    <property type="term" value="C:microtubule"/>
    <property type="evidence" value="ECO:0007669"/>
    <property type="project" value="UniProtKB-KW"/>
</dbReference>
<comment type="subcellular location">
    <subcellularLocation>
        <location evidence="1">Cell projection</location>
        <location evidence="1">Cilium</location>
    </subcellularLocation>
    <subcellularLocation>
        <location evidence="2">Cytoplasm</location>
        <location evidence="2">Cytoskeleton</location>
    </subcellularLocation>
</comment>
<dbReference type="SMART" id="SM00382">
    <property type="entry name" value="AAA"/>
    <property type="match status" value="2"/>
</dbReference>
<dbReference type="GO" id="GO:0051959">
    <property type="term" value="F:dynein light intermediate chain binding"/>
    <property type="evidence" value="ECO:0007669"/>
    <property type="project" value="InterPro"/>
</dbReference>
<accession>A0A9D5HX27</accession>
<sequence length="597" mass="65484">MYWMSRESQKSLKDLEIVGENESDIIVRTANSAFVYGYEYLGIPEKLVQTPLTDRTYLTLTQALHMRLGGNPFGPAGTGKTETVKALGNQLGRFVLVFNCDEQFDFTAMGRIFVGLCQVGAWGCFDEFNRLQARILSAVSEQILTIQTALIKKSSTVELLNKTIPMSPDVGIFVTMNPGYAGRSELPDNLKHLLREIAMVVPDRQRIAEVTLFAQGFQFGEMISRQIVTLFELCQSQMTSQPHYDFGLRSMKSVLRSAGKLKKSAMLENRDAVDDPQKLLVLEQQLIIKSISSTLLPKLVSTDVPLLSTLFQGVFPQVPFEALSDSLVEEQVRLICKRNNLEATAQWLDKTLQLFEIQKLNHGIMLVGSTGTGKTTVRKTLLEAMDIIQGTRTTSYVIDPKTIDKESLFGKLNPVTLEWTDGVFTAILRKIINSSDSLSGDQAVGTGGGKKYWIIFDGDVDPEWAENLNSVLDDNKLLTLPNGERLELPPWVRVVFEVHSLATATLATVSRCGMIWFNDDTISDDMYFTSFLFNKIKMGNHSGGLASKSGSSAGVTKPKIGDAVLDQTADSGGDSNPASVEDLDSAGIGGDAGSSGA</sequence>
<gene>
    <name evidence="15" type="ORF">OJ253_3683</name>
</gene>
<keyword evidence="9" id="KW-0969">Cilium</keyword>
<feature type="region of interest" description="Disordered" evidence="13">
    <location>
        <begin position="547"/>
        <end position="597"/>
    </location>
</feature>
<dbReference type="GO" id="GO:0030286">
    <property type="term" value="C:dynein complex"/>
    <property type="evidence" value="ECO:0007669"/>
    <property type="project" value="UniProtKB-KW"/>
</dbReference>
<reference evidence="15" key="1">
    <citation type="submission" date="2022-10" db="EMBL/GenBank/DDBJ databases">
        <title>Adaptive evolution leads to modifications in subtelomeric GC content in a zoonotic Cryptosporidium species.</title>
        <authorList>
            <person name="Li J."/>
            <person name="Feng Y."/>
            <person name="Xiao L."/>
        </authorList>
    </citation>
    <scope>NUCLEOTIDE SEQUENCE</scope>
    <source>
        <strain evidence="15">33844</strain>
    </source>
</reference>
<keyword evidence="12" id="KW-0966">Cell projection</keyword>
<evidence type="ECO:0000256" key="2">
    <source>
        <dbReference type="ARBA" id="ARBA00004245"/>
    </source>
</evidence>